<comment type="caution">
    <text evidence="19">The sequence shown here is derived from an EMBL/GenBank/DDBJ whole genome shotgun (WGS) entry which is preliminary data.</text>
</comment>
<comment type="pathway">
    <text evidence="3 18">Amino-acid biosynthesis; L-isoleucine biosynthesis; L-isoleucine from 2-oxobutanoate: step 4/4.</text>
</comment>
<dbReference type="PANTHER" id="PTHR11825:SF44">
    <property type="entry name" value="BRANCHED-CHAIN-AMINO-ACID AMINOTRANSFERASE"/>
    <property type="match status" value="1"/>
</dbReference>
<dbReference type="RefSeq" id="WP_379727440.1">
    <property type="nucleotide sequence ID" value="NZ_JBHSMS010000087.1"/>
</dbReference>
<keyword evidence="11 17" id="KW-0100">Branched-chain amino acid biosynthesis</keyword>
<evidence type="ECO:0000256" key="1">
    <source>
        <dbReference type="ARBA" id="ARBA00001933"/>
    </source>
</evidence>
<accession>A0ABW0PQU3</accession>
<reference evidence="20" key="1">
    <citation type="journal article" date="2019" name="Int. J. Syst. Evol. Microbiol.">
        <title>The Global Catalogue of Microorganisms (GCM) 10K type strain sequencing project: providing services to taxonomists for standard genome sequencing and annotation.</title>
        <authorList>
            <consortium name="The Broad Institute Genomics Platform"/>
            <consortium name="The Broad Institute Genome Sequencing Center for Infectious Disease"/>
            <person name="Wu L."/>
            <person name="Ma J."/>
        </authorList>
    </citation>
    <scope>NUCLEOTIDE SEQUENCE [LARGE SCALE GENOMIC DNA]</scope>
    <source>
        <strain evidence="20">CCUG 38813</strain>
    </source>
</reference>
<evidence type="ECO:0000256" key="8">
    <source>
        <dbReference type="ARBA" id="ARBA00022605"/>
    </source>
</evidence>
<comment type="pathway">
    <text evidence="4 18">Amino-acid biosynthesis; L-valine biosynthesis; L-valine from pyruvate: step 4/4.</text>
</comment>
<dbReference type="Gene3D" id="3.30.470.10">
    <property type="match status" value="1"/>
</dbReference>
<comment type="function">
    <text evidence="2">Acts on leucine, isoleucine and valine.</text>
</comment>
<evidence type="ECO:0000256" key="17">
    <source>
        <dbReference type="RuleBase" id="RU004517"/>
    </source>
</evidence>
<dbReference type="Gene3D" id="3.20.10.10">
    <property type="entry name" value="D-amino Acid Aminotransferase, subunit A, domain 2"/>
    <property type="match status" value="1"/>
</dbReference>
<keyword evidence="10 16" id="KW-0663">Pyridoxal phosphate</keyword>
<evidence type="ECO:0000256" key="11">
    <source>
        <dbReference type="ARBA" id="ARBA00023304"/>
    </source>
</evidence>
<dbReference type="CDD" id="cd01557">
    <property type="entry name" value="BCAT_beta_family"/>
    <property type="match status" value="1"/>
</dbReference>
<dbReference type="SUPFAM" id="SSF56752">
    <property type="entry name" value="D-aminoacid aminotransferase-like PLP-dependent enzymes"/>
    <property type="match status" value="1"/>
</dbReference>
<dbReference type="NCBIfam" id="NF009897">
    <property type="entry name" value="PRK13357.1"/>
    <property type="match status" value="1"/>
</dbReference>
<evidence type="ECO:0000256" key="16">
    <source>
        <dbReference type="RuleBase" id="RU004516"/>
    </source>
</evidence>
<dbReference type="InterPro" id="IPR043132">
    <property type="entry name" value="BCAT-like_C"/>
</dbReference>
<dbReference type="InterPro" id="IPR018300">
    <property type="entry name" value="Aminotrans_IV_CS"/>
</dbReference>
<dbReference type="EMBL" id="JBHSMS010000087">
    <property type="protein sequence ID" value="MFC5514062.1"/>
    <property type="molecule type" value="Genomic_DNA"/>
</dbReference>
<keyword evidence="8 17" id="KW-0028">Amino-acid biosynthesis</keyword>
<keyword evidence="7 17" id="KW-0032">Aminotransferase</keyword>
<comment type="cofactor">
    <cofactor evidence="1 16">
        <name>pyridoxal 5'-phosphate</name>
        <dbReference type="ChEBI" id="CHEBI:597326"/>
    </cofactor>
</comment>
<protein>
    <recommendedName>
        <fullName evidence="17">Branched-chain-amino-acid aminotransferase</fullName>
        <ecNumber evidence="17">2.6.1.42</ecNumber>
    </recommendedName>
</protein>
<keyword evidence="20" id="KW-1185">Reference proteome</keyword>
<dbReference type="EC" id="2.6.1.42" evidence="17"/>
<comment type="pathway">
    <text evidence="5 18">Amino-acid biosynthesis; L-leucine biosynthesis; L-leucine from 3-methyl-2-oxobutanoate: step 4/4.</text>
</comment>
<dbReference type="Proteomes" id="UP001596031">
    <property type="component" value="Unassembled WGS sequence"/>
</dbReference>
<comment type="catalytic activity">
    <reaction evidence="14 17">
        <text>L-leucine + 2-oxoglutarate = 4-methyl-2-oxopentanoate + L-glutamate</text>
        <dbReference type="Rhea" id="RHEA:18321"/>
        <dbReference type="ChEBI" id="CHEBI:16810"/>
        <dbReference type="ChEBI" id="CHEBI:17865"/>
        <dbReference type="ChEBI" id="CHEBI:29985"/>
        <dbReference type="ChEBI" id="CHEBI:57427"/>
        <dbReference type="EC" id="2.6.1.42"/>
    </reaction>
</comment>
<dbReference type="InterPro" id="IPR036038">
    <property type="entry name" value="Aminotransferase-like"/>
</dbReference>
<evidence type="ECO:0000256" key="6">
    <source>
        <dbReference type="ARBA" id="ARBA00009320"/>
    </source>
</evidence>
<evidence type="ECO:0000256" key="4">
    <source>
        <dbReference type="ARBA" id="ARBA00004931"/>
    </source>
</evidence>
<comment type="catalytic activity">
    <reaction evidence="13 17">
        <text>L-isoleucine + 2-oxoglutarate = (S)-3-methyl-2-oxopentanoate + L-glutamate</text>
        <dbReference type="Rhea" id="RHEA:24801"/>
        <dbReference type="ChEBI" id="CHEBI:16810"/>
        <dbReference type="ChEBI" id="CHEBI:29985"/>
        <dbReference type="ChEBI" id="CHEBI:35146"/>
        <dbReference type="ChEBI" id="CHEBI:58045"/>
        <dbReference type="EC" id="2.6.1.42"/>
    </reaction>
</comment>
<dbReference type="InterPro" id="IPR005786">
    <property type="entry name" value="B_amino_transII"/>
</dbReference>
<comment type="similarity">
    <text evidence="6 15">Belongs to the class-IV pyridoxal-phosphate-dependent aminotransferase family.</text>
</comment>
<sequence length="365" mass="39514">MNKVGPSTLSIQKSPMPLPTADRTALLDNPGFGRAFSDHMVTIRYTEGRGWHDGKVEARGMLSLDPSTMVLHYAQEIFEGLKAYPQPDGGAALFRPDANARRFRNSAVRLAMAPLPEELFLEGVHAIVSEDRDWIPKGEGSALYLRPFMIATEAALGVRPANEYLFCIFASPVGNYFKGGAAGITLWVSEHYIRAAPGGTGDAKCGGNYAASLAAQAEATREGCDQVVFLDAVEKRWVEELGGMNIFFVFEDGTIQTPPLTGTILPGITRDSLIVLARDMGLTVREEPYSIQQWKEDAASGRLSEAFACGTAAVVTPIGKVKGKGFEARIGSGEAGPVTTRLKTALLDIQNGRAEDRHGWIHRVF</sequence>
<evidence type="ECO:0000313" key="20">
    <source>
        <dbReference type="Proteomes" id="UP001596031"/>
    </source>
</evidence>
<evidence type="ECO:0000313" key="19">
    <source>
        <dbReference type="EMBL" id="MFC5514062.1"/>
    </source>
</evidence>
<dbReference type="Pfam" id="PF01063">
    <property type="entry name" value="Aminotran_4"/>
    <property type="match status" value="1"/>
</dbReference>
<keyword evidence="9 17" id="KW-0808">Transferase</keyword>
<dbReference type="PANTHER" id="PTHR11825">
    <property type="entry name" value="SUBGROUP IIII AMINOTRANSFERASE"/>
    <property type="match status" value="1"/>
</dbReference>
<evidence type="ECO:0000256" key="14">
    <source>
        <dbReference type="ARBA" id="ARBA00049229"/>
    </source>
</evidence>
<dbReference type="PIRSF" id="PIRSF006468">
    <property type="entry name" value="BCAT1"/>
    <property type="match status" value="1"/>
</dbReference>
<evidence type="ECO:0000256" key="18">
    <source>
        <dbReference type="RuleBase" id="RU004519"/>
    </source>
</evidence>
<gene>
    <name evidence="19" type="ORF">ACFPOU_23440</name>
</gene>
<organism evidence="19 20">
    <name type="scientific">Massilia jejuensis</name>
    <dbReference type="NCBI Taxonomy" id="648894"/>
    <lineage>
        <taxon>Bacteria</taxon>
        <taxon>Pseudomonadati</taxon>
        <taxon>Pseudomonadota</taxon>
        <taxon>Betaproteobacteria</taxon>
        <taxon>Burkholderiales</taxon>
        <taxon>Oxalobacteraceae</taxon>
        <taxon>Telluria group</taxon>
        <taxon>Massilia</taxon>
    </lineage>
</organism>
<dbReference type="InterPro" id="IPR033939">
    <property type="entry name" value="BCAT_family"/>
</dbReference>
<evidence type="ECO:0000256" key="9">
    <source>
        <dbReference type="ARBA" id="ARBA00022679"/>
    </source>
</evidence>
<evidence type="ECO:0000256" key="12">
    <source>
        <dbReference type="ARBA" id="ARBA00048212"/>
    </source>
</evidence>
<evidence type="ECO:0000256" key="5">
    <source>
        <dbReference type="ARBA" id="ARBA00005072"/>
    </source>
</evidence>
<evidence type="ECO:0000256" key="2">
    <source>
        <dbReference type="ARBA" id="ARBA00003109"/>
    </source>
</evidence>
<evidence type="ECO:0000256" key="7">
    <source>
        <dbReference type="ARBA" id="ARBA00022576"/>
    </source>
</evidence>
<name>A0ABW0PQU3_9BURK</name>
<dbReference type="PROSITE" id="PS00770">
    <property type="entry name" value="AA_TRANSFER_CLASS_4"/>
    <property type="match status" value="1"/>
</dbReference>
<dbReference type="GO" id="GO:0004084">
    <property type="term" value="F:branched-chain-amino-acid transaminase activity"/>
    <property type="evidence" value="ECO:0007669"/>
    <property type="project" value="UniProtKB-EC"/>
</dbReference>
<dbReference type="InterPro" id="IPR001544">
    <property type="entry name" value="Aminotrans_IV"/>
</dbReference>
<evidence type="ECO:0000256" key="13">
    <source>
        <dbReference type="ARBA" id="ARBA00048798"/>
    </source>
</evidence>
<dbReference type="NCBIfam" id="TIGR01123">
    <property type="entry name" value="ilvE_II"/>
    <property type="match status" value="1"/>
</dbReference>
<proteinExistence type="inferred from homology"/>
<evidence type="ECO:0000256" key="3">
    <source>
        <dbReference type="ARBA" id="ARBA00004824"/>
    </source>
</evidence>
<evidence type="ECO:0000256" key="15">
    <source>
        <dbReference type="RuleBase" id="RU004106"/>
    </source>
</evidence>
<comment type="catalytic activity">
    <reaction evidence="12 17">
        <text>L-valine + 2-oxoglutarate = 3-methyl-2-oxobutanoate + L-glutamate</text>
        <dbReference type="Rhea" id="RHEA:24813"/>
        <dbReference type="ChEBI" id="CHEBI:11851"/>
        <dbReference type="ChEBI" id="CHEBI:16810"/>
        <dbReference type="ChEBI" id="CHEBI:29985"/>
        <dbReference type="ChEBI" id="CHEBI:57762"/>
        <dbReference type="EC" id="2.6.1.42"/>
    </reaction>
</comment>
<dbReference type="InterPro" id="IPR043131">
    <property type="entry name" value="BCAT-like_N"/>
</dbReference>
<evidence type="ECO:0000256" key="10">
    <source>
        <dbReference type="ARBA" id="ARBA00022898"/>
    </source>
</evidence>